<reference evidence="2 3" key="1">
    <citation type="submission" date="2020-07" db="EMBL/GenBank/DDBJ databases">
        <title>Spirosoma foliorum sp. nov., isolated from the leaves on the Nejang mountain Korea, Republic of.</title>
        <authorList>
            <person name="Ho H."/>
            <person name="Lee Y.-J."/>
            <person name="Nurcahyanto D.-A."/>
            <person name="Kim S.-G."/>
        </authorList>
    </citation>
    <scope>NUCLEOTIDE SEQUENCE [LARGE SCALE GENOMIC DNA]</scope>
    <source>
        <strain evidence="2 3">PL0136</strain>
    </source>
</reference>
<gene>
    <name evidence="2" type="ORF">H3H32_04470</name>
</gene>
<sequence>MNKLTDEDDVPFVKEECGDTMWDEAMLDQLTESTTSQQLPSLLNPALPPVEQAGGAKTDQLNQDSQE</sequence>
<evidence type="ECO:0000313" key="3">
    <source>
        <dbReference type="Proteomes" id="UP000515369"/>
    </source>
</evidence>
<dbReference type="EMBL" id="CP059732">
    <property type="protein sequence ID" value="QMW04214.1"/>
    <property type="molecule type" value="Genomic_DNA"/>
</dbReference>
<dbReference type="RefSeq" id="WP_182461468.1">
    <property type="nucleotide sequence ID" value="NZ_CP059732.1"/>
</dbReference>
<dbReference type="KEGG" id="sfol:H3H32_04470"/>
<feature type="region of interest" description="Disordered" evidence="1">
    <location>
        <begin position="32"/>
        <end position="67"/>
    </location>
</feature>
<evidence type="ECO:0000256" key="1">
    <source>
        <dbReference type="SAM" id="MobiDB-lite"/>
    </source>
</evidence>
<protein>
    <submittedName>
        <fullName evidence="2">Uncharacterized protein</fullName>
    </submittedName>
</protein>
<name>A0A7G5GZC2_9BACT</name>
<dbReference type="Proteomes" id="UP000515369">
    <property type="component" value="Chromosome"/>
</dbReference>
<accession>A0A7G5GZC2</accession>
<keyword evidence="3" id="KW-1185">Reference proteome</keyword>
<proteinExistence type="predicted"/>
<feature type="compositionally biased region" description="Polar residues" evidence="1">
    <location>
        <begin position="32"/>
        <end position="41"/>
    </location>
</feature>
<evidence type="ECO:0000313" key="2">
    <source>
        <dbReference type="EMBL" id="QMW04214.1"/>
    </source>
</evidence>
<dbReference type="AlphaFoldDB" id="A0A7G5GZC2"/>
<organism evidence="2 3">
    <name type="scientific">Spirosoma foliorum</name>
    <dbReference type="NCBI Taxonomy" id="2710596"/>
    <lineage>
        <taxon>Bacteria</taxon>
        <taxon>Pseudomonadati</taxon>
        <taxon>Bacteroidota</taxon>
        <taxon>Cytophagia</taxon>
        <taxon>Cytophagales</taxon>
        <taxon>Cytophagaceae</taxon>
        <taxon>Spirosoma</taxon>
    </lineage>
</organism>